<organism evidence="6 7">
    <name type="scientific">Cardiocondyla obscurior</name>
    <dbReference type="NCBI Taxonomy" id="286306"/>
    <lineage>
        <taxon>Eukaryota</taxon>
        <taxon>Metazoa</taxon>
        <taxon>Ecdysozoa</taxon>
        <taxon>Arthropoda</taxon>
        <taxon>Hexapoda</taxon>
        <taxon>Insecta</taxon>
        <taxon>Pterygota</taxon>
        <taxon>Neoptera</taxon>
        <taxon>Endopterygota</taxon>
        <taxon>Hymenoptera</taxon>
        <taxon>Apocrita</taxon>
        <taxon>Aculeata</taxon>
        <taxon>Formicoidea</taxon>
        <taxon>Formicidae</taxon>
        <taxon>Myrmicinae</taxon>
        <taxon>Cardiocondyla</taxon>
    </lineage>
</organism>
<evidence type="ECO:0000256" key="1">
    <source>
        <dbReference type="ARBA" id="ARBA00022690"/>
    </source>
</evidence>
<comment type="caution">
    <text evidence="6">The sequence shown here is derived from an EMBL/GenBank/DDBJ whole genome shotgun (WGS) entry which is preliminary data.</text>
</comment>
<dbReference type="Pfam" id="PF00079">
    <property type="entry name" value="Serpin"/>
    <property type="match status" value="2"/>
</dbReference>
<reference evidence="6 7" key="1">
    <citation type="submission" date="2023-03" db="EMBL/GenBank/DDBJ databases">
        <title>High recombination rates correlate with genetic variation in Cardiocondyla obscurior ants.</title>
        <authorList>
            <person name="Errbii M."/>
        </authorList>
    </citation>
    <scope>NUCLEOTIDE SEQUENCE [LARGE SCALE GENOMIC DNA]</scope>
    <source>
        <strain evidence="6">Alpha-2009</strain>
        <tissue evidence="6">Whole body</tissue>
    </source>
</reference>
<keyword evidence="4" id="KW-0732">Signal</keyword>
<dbReference type="Gene3D" id="3.30.497.10">
    <property type="entry name" value="Antithrombin, subunit I, domain 2"/>
    <property type="match status" value="2"/>
</dbReference>
<keyword evidence="7" id="KW-1185">Reference proteome</keyword>
<evidence type="ECO:0000256" key="4">
    <source>
        <dbReference type="SAM" id="SignalP"/>
    </source>
</evidence>
<dbReference type="PROSITE" id="PS00284">
    <property type="entry name" value="SERPIN"/>
    <property type="match status" value="1"/>
</dbReference>
<keyword evidence="2" id="KW-0722">Serine protease inhibitor</keyword>
<dbReference type="SMART" id="SM00093">
    <property type="entry name" value="SERPIN"/>
    <property type="match status" value="1"/>
</dbReference>
<dbReference type="InterPro" id="IPR036186">
    <property type="entry name" value="Serpin_sf"/>
</dbReference>
<accession>A0AAW2GBF1</accession>
<name>A0AAW2GBF1_9HYME</name>
<evidence type="ECO:0000259" key="5">
    <source>
        <dbReference type="SMART" id="SM00093"/>
    </source>
</evidence>
<dbReference type="CDD" id="cd00172">
    <property type="entry name" value="serpin"/>
    <property type="match status" value="1"/>
</dbReference>
<feature type="domain" description="Serpin" evidence="5">
    <location>
        <begin position="124"/>
        <end position="684"/>
    </location>
</feature>
<dbReference type="InterPro" id="IPR023796">
    <property type="entry name" value="Serpin_dom"/>
</dbReference>
<dbReference type="SUPFAM" id="SSF56574">
    <property type="entry name" value="Serpins"/>
    <property type="match status" value="2"/>
</dbReference>
<evidence type="ECO:0000313" key="6">
    <source>
        <dbReference type="EMBL" id="KAL0124958.1"/>
    </source>
</evidence>
<dbReference type="EMBL" id="JADYXP020000005">
    <property type="protein sequence ID" value="KAL0124958.1"/>
    <property type="molecule type" value="Genomic_DNA"/>
</dbReference>
<proteinExistence type="inferred from homology"/>
<evidence type="ECO:0000256" key="3">
    <source>
        <dbReference type="RuleBase" id="RU000411"/>
    </source>
</evidence>
<dbReference type="Proteomes" id="UP001430953">
    <property type="component" value="Unassembled WGS sequence"/>
</dbReference>
<dbReference type="InterPro" id="IPR042185">
    <property type="entry name" value="Serpin_sf_2"/>
</dbReference>
<dbReference type="AlphaFoldDB" id="A0AAW2GBF1"/>
<dbReference type="GO" id="GO:0045861">
    <property type="term" value="P:negative regulation of proteolysis"/>
    <property type="evidence" value="ECO:0007669"/>
    <property type="project" value="UniProtKB-ARBA"/>
</dbReference>
<dbReference type="InterPro" id="IPR023795">
    <property type="entry name" value="Serpin_CS"/>
</dbReference>
<dbReference type="PANTHER" id="PTHR11461:SF342">
    <property type="entry name" value="SERINE PROTEASE INHIBITOR 28DC"/>
    <property type="match status" value="1"/>
</dbReference>
<dbReference type="GO" id="GO:0004867">
    <property type="term" value="F:serine-type endopeptidase inhibitor activity"/>
    <property type="evidence" value="ECO:0007669"/>
    <property type="project" value="UniProtKB-KW"/>
</dbReference>
<dbReference type="GO" id="GO:0005615">
    <property type="term" value="C:extracellular space"/>
    <property type="evidence" value="ECO:0007669"/>
    <property type="project" value="InterPro"/>
</dbReference>
<dbReference type="PANTHER" id="PTHR11461">
    <property type="entry name" value="SERINE PROTEASE INHIBITOR, SERPIN"/>
    <property type="match status" value="1"/>
</dbReference>
<gene>
    <name evidence="6" type="ORF">PUN28_006670</name>
</gene>
<dbReference type="Gene3D" id="2.30.39.10">
    <property type="entry name" value="Alpha-1-antitrypsin, domain 1"/>
    <property type="match status" value="1"/>
</dbReference>
<keyword evidence="1" id="KW-0646">Protease inhibitor</keyword>
<evidence type="ECO:0000313" key="7">
    <source>
        <dbReference type="Proteomes" id="UP001430953"/>
    </source>
</evidence>
<dbReference type="FunFam" id="2.30.39.10:FF:000035">
    <property type="entry name" value="Serine protease inhibitor (serpin) 16"/>
    <property type="match status" value="1"/>
</dbReference>
<comment type="similarity">
    <text evidence="3">Belongs to the serpin family.</text>
</comment>
<evidence type="ECO:0000256" key="2">
    <source>
        <dbReference type="ARBA" id="ARBA00022900"/>
    </source>
</evidence>
<feature type="chain" id="PRO_5043811272" description="Serpin domain-containing protein" evidence="4">
    <location>
        <begin position="17"/>
        <end position="692"/>
    </location>
</feature>
<protein>
    <recommendedName>
        <fullName evidence="5">Serpin domain-containing protein</fullName>
    </recommendedName>
</protein>
<dbReference type="InterPro" id="IPR042178">
    <property type="entry name" value="Serpin_sf_1"/>
</dbReference>
<feature type="signal peptide" evidence="4">
    <location>
        <begin position="1"/>
        <end position="16"/>
    </location>
</feature>
<dbReference type="InterPro" id="IPR000215">
    <property type="entry name" value="Serpin_fam"/>
</dbReference>
<sequence>MVTVQLLFGIVALACGQKIIYPDEYLKMSVDFDQVSVPADYSPLQAAAPSASYQSVQNDQPTNDRSAVQFNIAERQFYSTTPHEPLMPAASPTASPQPMPETWNDRVNNIISRGVTKFALDLDRTLYKTSGTSTSRRENTIFSPLSISVALSLVLLGSAGKTFDEVTRILGLETGVDISQHSEIVHQMFGQLLAVMNRRVEGSNMPRLSSASGIFVQEGYPIRPEFKSISERAYNSEVINLDFRTKSRQARDTINAWVKQRTMEKIDSILNENPDALTTVILLTALYFKGEWNQHFMKTMTRKKQFFIEPNDTVEVDMMYNGGGFSFYEDKEMGVKIVALPYKGLETSMYVLLPNAEGAAALKNFQDHLTPEKIQYLIDNTKNETCIIGLPRMKLSSTLNLNNVLNHLGLHTLFDPKTADLSLLSNGFGQGSQVPIASVSQPQAAPISQTLPTFIPQASSPVPRQVPTDELIFSRLGNTEDEKSGVKKNYFTYDDKKRGITVEQWDSGFNIRTIGRTRRNARSKRQHNATKSSRATYVMGNDNILNTEKATLKVNDAITKYVSLEENKYRFQNVREKSNRRKRQSRPIDENFLRYLKTQNLPFYGVDNLRNSANLVNPGLYATEILHKVFMDVTETGTEAAATTAVLLRRDGNQKKLIANRPFMFFIRHDPTKLVLFWGTVNVPTPSSTVVR</sequence>